<organism evidence="13 14">
    <name type="scientific">Fusarium globosum</name>
    <dbReference type="NCBI Taxonomy" id="78864"/>
    <lineage>
        <taxon>Eukaryota</taxon>
        <taxon>Fungi</taxon>
        <taxon>Dikarya</taxon>
        <taxon>Ascomycota</taxon>
        <taxon>Pezizomycotina</taxon>
        <taxon>Sordariomycetes</taxon>
        <taxon>Hypocreomycetidae</taxon>
        <taxon>Hypocreales</taxon>
        <taxon>Nectriaceae</taxon>
        <taxon>Fusarium</taxon>
        <taxon>Fusarium fujikuroi species complex</taxon>
    </lineage>
</organism>
<reference evidence="13 14" key="1">
    <citation type="submission" date="2020-05" db="EMBL/GenBank/DDBJ databases">
        <title>Identification and distribution of gene clusters putatively required for synthesis of sphingolipid metabolism inhibitors in phylogenetically diverse species of the filamentous fungus Fusarium.</title>
        <authorList>
            <person name="Kim H.-S."/>
            <person name="Busman M."/>
            <person name="Brown D.W."/>
            <person name="Divon H."/>
            <person name="Uhlig S."/>
            <person name="Proctor R.H."/>
        </authorList>
    </citation>
    <scope>NUCLEOTIDE SEQUENCE [LARGE SCALE GENOMIC DNA]</scope>
    <source>
        <strain evidence="13 14">NRRL 26131</strain>
    </source>
</reference>
<protein>
    <recommendedName>
        <fullName evidence="5">GTP cyclohydrolase 1</fullName>
        <ecNumber evidence="4">3.5.4.16</ecNumber>
    </recommendedName>
    <alternativeName>
        <fullName evidence="10">GTP cyclohydrolase I</fullName>
    </alternativeName>
</protein>
<dbReference type="CDD" id="cd00642">
    <property type="entry name" value="GTP_cyclohydro1"/>
    <property type="match status" value="1"/>
</dbReference>
<comment type="catalytic activity">
    <reaction evidence="1">
        <text>GTP + H2O = 7,8-dihydroneopterin 3'-triphosphate + formate + H(+)</text>
        <dbReference type="Rhea" id="RHEA:17473"/>
        <dbReference type="ChEBI" id="CHEBI:15377"/>
        <dbReference type="ChEBI" id="CHEBI:15378"/>
        <dbReference type="ChEBI" id="CHEBI:15740"/>
        <dbReference type="ChEBI" id="CHEBI:37565"/>
        <dbReference type="ChEBI" id="CHEBI:58462"/>
        <dbReference type="EC" id="3.5.4.16"/>
    </reaction>
</comment>
<comment type="pathway">
    <text evidence="2">Cofactor biosynthesis; 7,8-dihydroneopterin triphosphate biosynthesis; 7,8-dihydroneopterin triphosphate from GTP: step 1/1.</text>
</comment>
<keyword evidence="7 13" id="KW-0378">Hydrolase</keyword>
<evidence type="ECO:0000256" key="10">
    <source>
        <dbReference type="ARBA" id="ARBA00030854"/>
    </source>
</evidence>
<dbReference type="EMBL" id="JAAQPF010000106">
    <property type="protein sequence ID" value="KAF5715649.1"/>
    <property type="molecule type" value="Genomic_DNA"/>
</dbReference>
<accession>A0A8H6DG60</accession>
<evidence type="ECO:0000256" key="8">
    <source>
        <dbReference type="ARBA" id="ARBA00022909"/>
    </source>
</evidence>
<evidence type="ECO:0000256" key="1">
    <source>
        <dbReference type="ARBA" id="ARBA00001052"/>
    </source>
</evidence>
<keyword evidence="8" id="KW-0289">Folate biosynthesis</keyword>
<name>A0A8H6DG60_9HYPO</name>
<evidence type="ECO:0000256" key="4">
    <source>
        <dbReference type="ARBA" id="ARBA00012715"/>
    </source>
</evidence>
<feature type="compositionally biased region" description="Basic and acidic residues" evidence="11">
    <location>
        <begin position="67"/>
        <end position="77"/>
    </location>
</feature>
<evidence type="ECO:0000256" key="3">
    <source>
        <dbReference type="ARBA" id="ARBA00008085"/>
    </source>
</evidence>
<feature type="domain" description="GTP cyclohydrolase I" evidence="12">
    <location>
        <begin position="136"/>
        <end position="202"/>
    </location>
</feature>
<dbReference type="PROSITE" id="PS00860">
    <property type="entry name" value="GTP_CYCLOHYDROL_1_2"/>
    <property type="match status" value="1"/>
</dbReference>
<dbReference type="GO" id="GO:0003934">
    <property type="term" value="F:GTP cyclohydrolase I activity"/>
    <property type="evidence" value="ECO:0007669"/>
    <property type="project" value="UniProtKB-EC"/>
</dbReference>
<dbReference type="PANTHER" id="PTHR11109">
    <property type="entry name" value="GTP CYCLOHYDROLASE I"/>
    <property type="match status" value="1"/>
</dbReference>
<dbReference type="InterPro" id="IPR020602">
    <property type="entry name" value="GTP_CycHdrlase_I_dom"/>
</dbReference>
<evidence type="ECO:0000313" key="14">
    <source>
        <dbReference type="Proteomes" id="UP000532311"/>
    </source>
</evidence>
<dbReference type="GO" id="GO:0046654">
    <property type="term" value="P:tetrahydrofolate biosynthetic process"/>
    <property type="evidence" value="ECO:0007669"/>
    <property type="project" value="InterPro"/>
</dbReference>
<dbReference type="HAMAP" id="MF_00223">
    <property type="entry name" value="FolE"/>
    <property type="match status" value="1"/>
</dbReference>
<dbReference type="InterPro" id="IPR043133">
    <property type="entry name" value="GTP-CH-I_C/QueF"/>
</dbReference>
<dbReference type="FunFam" id="3.30.1130.10:FF:000001">
    <property type="entry name" value="GTP cyclohydrolase 1"/>
    <property type="match status" value="1"/>
</dbReference>
<evidence type="ECO:0000256" key="11">
    <source>
        <dbReference type="SAM" id="MobiDB-lite"/>
    </source>
</evidence>
<evidence type="ECO:0000259" key="12">
    <source>
        <dbReference type="Pfam" id="PF01227"/>
    </source>
</evidence>
<evidence type="ECO:0000256" key="9">
    <source>
        <dbReference type="ARBA" id="ARBA00023134"/>
    </source>
</evidence>
<dbReference type="FunFam" id="1.10.286.10:FF:000003">
    <property type="entry name" value="GTP cyclohydrolase 1"/>
    <property type="match status" value="1"/>
</dbReference>
<comment type="similarity">
    <text evidence="3">Belongs to the GTP cyclohydrolase I family.</text>
</comment>
<dbReference type="SUPFAM" id="SSF55620">
    <property type="entry name" value="Tetrahydrobiopterin biosynthesis enzymes-like"/>
    <property type="match status" value="2"/>
</dbReference>
<dbReference type="GO" id="GO:0006729">
    <property type="term" value="P:tetrahydrobiopterin biosynthetic process"/>
    <property type="evidence" value="ECO:0007669"/>
    <property type="project" value="TreeGrafter"/>
</dbReference>
<dbReference type="GO" id="GO:0046656">
    <property type="term" value="P:folic acid biosynthetic process"/>
    <property type="evidence" value="ECO:0007669"/>
    <property type="project" value="UniProtKB-KW"/>
</dbReference>
<dbReference type="GO" id="GO:0005525">
    <property type="term" value="F:GTP binding"/>
    <property type="evidence" value="ECO:0007669"/>
    <property type="project" value="UniProtKB-KW"/>
</dbReference>
<dbReference type="Gene3D" id="3.30.1130.10">
    <property type="match status" value="1"/>
</dbReference>
<dbReference type="AlphaFoldDB" id="A0A8H6DG60"/>
<keyword evidence="9" id="KW-0342">GTP-binding</keyword>
<gene>
    <name evidence="13" type="ORF">FGLOB1_2946</name>
</gene>
<dbReference type="InterPro" id="IPR001474">
    <property type="entry name" value="GTP_CycHdrlase_I"/>
</dbReference>
<dbReference type="PANTHER" id="PTHR11109:SF7">
    <property type="entry name" value="GTP CYCLOHYDROLASE 1"/>
    <property type="match status" value="1"/>
</dbReference>
<dbReference type="GO" id="GO:0008270">
    <property type="term" value="F:zinc ion binding"/>
    <property type="evidence" value="ECO:0007669"/>
    <property type="project" value="TreeGrafter"/>
</dbReference>
<sequence>MPSSEDGKKRSHDVASISGSSSSSDDSRRRRRERKEKKRKNGDAVAVAVNGAKPSAFAQRRNSLAKASRDPRDEPLPRKRRAAAPQSVPEEEGAVVKIRSPSPVIDFDGLSRPSRGTRERREETEEQQAARLERMSGAVRTILECVGEDPDREGLLKTPERYAKALLFLTKGYQDNIESMVNEALFREGHSEMVIVKDIEIFVISVRASSRTIHRQGLRSSSEIAREIKQTADFFPLSPQMHIGYIPNETVIGLSKLPRIAEMFARRLQIQERLTKEVAHAIMEILKPQGVAVVMESSHLCMVMRGVEKTTTSTITSCVLGCFEKKSKTRNEFLNLIGINR</sequence>
<keyword evidence="6" id="KW-0547">Nucleotide-binding</keyword>
<comment type="caution">
    <text evidence="13">The sequence shown here is derived from an EMBL/GenBank/DDBJ whole genome shotgun (WGS) entry which is preliminary data.</text>
</comment>
<dbReference type="Proteomes" id="UP000532311">
    <property type="component" value="Unassembled WGS sequence"/>
</dbReference>
<dbReference type="Gene3D" id="1.10.286.10">
    <property type="match status" value="1"/>
</dbReference>
<feature type="domain" description="GTP cyclohydrolase I" evidence="12">
    <location>
        <begin position="234"/>
        <end position="337"/>
    </location>
</feature>
<evidence type="ECO:0000256" key="7">
    <source>
        <dbReference type="ARBA" id="ARBA00022801"/>
    </source>
</evidence>
<feature type="compositionally biased region" description="Basic residues" evidence="11">
    <location>
        <begin position="29"/>
        <end position="40"/>
    </location>
</feature>
<proteinExistence type="inferred from homology"/>
<keyword evidence="14" id="KW-1185">Reference proteome</keyword>
<dbReference type="InterPro" id="IPR018234">
    <property type="entry name" value="GTP_CycHdrlase_I_CS"/>
</dbReference>
<evidence type="ECO:0000256" key="2">
    <source>
        <dbReference type="ARBA" id="ARBA00005080"/>
    </source>
</evidence>
<dbReference type="GO" id="GO:0005737">
    <property type="term" value="C:cytoplasm"/>
    <property type="evidence" value="ECO:0007669"/>
    <property type="project" value="TreeGrafter"/>
</dbReference>
<dbReference type="UniPathway" id="UPA00848">
    <property type="reaction ID" value="UER00151"/>
</dbReference>
<dbReference type="Pfam" id="PF01227">
    <property type="entry name" value="GTP_cyclohydroI"/>
    <property type="match status" value="2"/>
</dbReference>
<evidence type="ECO:0000256" key="5">
    <source>
        <dbReference type="ARBA" id="ARBA00017272"/>
    </source>
</evidence>
<feature type="region of interest" description="Disordered" evidence="11">
    <location>
        <begin position="1"/>
        <end position="127"/>
    </location>
</feature>
<dbReference type="InterPro" id="IPR043134">
    <property type="entry name" value="GTP-CH-I_N"/>
</dbReference>
<dbReference type="EC" id="3.5.4.16" evidence="4"/>
<evidence type="ECO:0000256" key="6">
    <source>
        <dbReference type="ARBA" id="ARBA00022741"/>
    </source>
</evidence>
<evidence type="ECO:0000313" key="13">
    <source>
        <dbReference type="EMBL" id="KAF5715649.1"/>
    </source>
</evidence>